<dbReference type="Pfam" id="PF09952">
    <property type="entry name" value="AbiEi_2"/>
    <property type="match status" value="1"/>
</dbReference>
<proteinExistence type="predicted"/>
<evidence type="ECO:0000313" key="2">
    <source>
        <dbReference type="Proteomes" id="UP000051221"/>
    </source>
</evidence>
<sequence length="329" mass="38008">MNHEKFVRRVFTMEQLHNEPNLIGLPSEFNAVYTDGKMGGRPQLKMTVNGQPITFNIFHAHIHRKESIESYLKRRPKANDILFCNHLSDYLRQLCHDSNINYADDSGNVRVMTGDICIFIGNRPPIKQDKSHQFMTIGIMKCLFALFAEKDLINETYANIASKADISVGMVTKAMKYLIENNHIVKNKRQRRFLNEPELRYEWLKSYGHILARYHQVTTYPPVDNWEDILLQPGDVWGGEVAATQLTKYNHPHEILLFSRHQPVKYSIGHKELPPLKVIKPFWGESLKIGQSALALLTIAELLLSKDARNREVAYLINDKYGELNKLPL</sequence>
<evidence type="ECO:0000313" key="1">
    <source>
        <dbReference type="EMBL" id="KQH85266.1"/>
    </source>
</evidence>
<dbReference type="EMBL" id="LKHS01000011">
    <property type="protein sequence ID" value="KQH85266.1"/>
    <property type="molecule type" value="Genomic_DNA"/>
</dbReference>
<keyword evidence="2" id="KW-1185">Reference proteome</keyword>
<organism evidence="1 2">
    <name type="scientific">Vibrio furnissii</name>
    <dbReference type="NCBI Taxonomy" id="29494"/>
    <lineage>
        <taxon>Bacteria</taxon>
        <taxon>Pseudomonadati</taxon>
        <taxon>Pseudomonadota</taxon>
        <taxon>Gammaproteobacteria</taxon>
        <taxon>Vibrionales</taxon>
        <taxon>Vibrionaceae</taxon>
        <taxon>Vibrio</taxon>
    </lineage>
</organism>
<dbReference type="Proteomes" id="UP000051221">
    <property type="component" value="Unassembled WGS sequence"/>
</dbReference>
<gene>
    <name evidence="1" type="ORF">AMR76_14295</name>
</gene>
<name>A0A0Q2MC09_VIBFU</name>
<protein>
    <submittedName>
        <fullName evidence="1">Uncharacterized protein</fullName>
    </submittedName>
</protein>
<reference evidence="1 2" key="1">
    <citation type="submission" date="2015-08" db="EMBL/GenBank/DDBJ databases">
        <title>Antibacterial properties of a collection of Vibrionaceae strains.</title>
        <authorList>
            <person name="Giubergia S."/>
        </authorList>
    </citation>
    <scope>NUCLEOTIDE SEQUENCE [LARGE SCALE GENOMIC DNA]</scope>
    <source>
        <strain evidence="1 2">S0821</strain>
    </source>
</reference>
<dbReference type="InterPro" id="IPR019238">
    <property type="entry name" value="AbiEi_2"/>
</dbReference>
<dbReference type="AlphaFoldDB" id="A0A0Q2MC09"/>
<dbReference type="InParanoid" id="A0A0Q2MC09"/>
<accession>A0A0Q2MC09</accession>
<comment type="caution">
    <text evidence="1">The sequence shown here is derived from an EMBL/GenBank/DDBJ whole genome shotgun (WGS) entry which is preliminary data.</text>
</comment>